<feature type="transmembrane region" description="Helical" evidence="2">
    <location>
        <begin position="389"/>
        <end position="413"/>
    </location>
</feature>
<dbReference type="EMBL" id="WIXP02000008">
    <property type="protein sequence ID" value="KAF6206800.1"/>
    <property type="molecule type" value="Genomic_DNA"/>
</dbReference>
<organism evidence="3 4">
    <name type="scientific">Apolygus lucorum</name>
    <name type="common">Small green plant bug</name>
    <name type="synonym">Lygocoris lucorum</name>
    <dbReference type="NCBI Taxonomy" id="248454"/>
    <lineage>
        <taxon>Eukaryota</taxon>
        <taxon>Metazoa</taxon>
        <taxon>Ecdysozoa</taxon>
        <taxon>Arthropoda</taxon>
        <taxon>Hexapoda</taxon>
        <taxon>Insecta</taxon>
        <taxon>Pterygota</taxon>
        <taxon>Neoptera</taxon>
        <taxon>Paraneoptera</taxon>
        <taxon>Hemiptera</taxon>
        <taxon>Heteroptera</taxon>
        <taxon>Panheteroptera</taxon>
        <taxon>Cimicomorpha</taxon>
        <taxon>Miridae</taxon>
        <taxon>Mirini</taxon>
        <taxon>Apolygus</taxon>
    </lineage>
</organism>
<feature type="compositionally biased region" description="Low complexity" evidence="1">
    <location>
        <begin position="121"/>
        <end position="135"/>
    </location>
</feature>
<comment type="caution">
    <text evidence="3">The sequence shown here is derived from an EMBL/GenBank/DDBJ whole genome shotgun (WGS) entry which is preliminary data.</text>
</comment>
<dbReference type="AlphaFoldDB" id="A0A8S9XCK9"/>
<dbReference type="Proteomes" id="UP000466442">
    <property type="component" value="Unassembled WGS sequence"/>
</dbReference>
<reference evidence="3" key="1">
    <citation type="journal article" date="2021" name="Mol. Ecol. Resour.">
        <title>Apolygus lucorum genome provides insights into omnivorousness and mesophyll feeding.</title>
        <authorList>
            <person name="Liu Y."/>
            <person name="Liu H."/>
            <person name="Wang H."/>
            <person name="Huang T."/>
            <person name="Liu B."/>
            <person name="Yang B."/>
            <person name="Yin L."/>
            <person name="Li B."/>
            <person name="Zhang Y."/>
            <person name="Zhang S."/>
            <person name="Jiang F."/>
            <person name="Zhang X."/>
            <person name="Ren Y."/>
            <person name="Wang B."/>
            <person name="Wang S."/>
            <person name="Lu Y."/>
            <person name="Wu K."/>
            <person name="Fan W."/>
            <person name="Wang G."/>
        </authorList>
    </citation>
    <scope>NUCLEOTIDE SEQUENCE</scope>
    <source>
        <strain evidence="3">12Hb</strain>
    </source>
</reference>
<keyword evidence="4" id="KW-1185">Reference proteome</keyword>
<gene>
    <name evidence="3" type="ORF">GE061_018036</name>
</gene>
<proteinExistence type="predicted"/>
<feature type="transmembrane region" description="Helical" evidence="2">
    <location>
        <begin position="488"/>
        <end position="508"/>
    </location>
</feature>
<keyword evidence="2" id="KW-0812">Transmembrane</keyword>
<evidence type="ECO:0000256" key="1">
    <source>
        <dbReference type="SAM" id="MobiDB-lite"/>
    </source>
</evidence>
<keyword evidence="2" id="KW-0472">Membrane</keyword>
<feature type="transmembrane region" description="Helical" evidence="2">
    <location>
        <begin position="419"/>
        <end position="439"/>
    </location>
</feature>
<feature type="region of interest" description="Disordered" evidence="1">
    <location>
        <begin position="103"/>
        <end position="145"/>
    </location>
</feature>
<evidence type="ECO:0000313" key="4">
    <source>
        <dbReference type="Proteomes" id="UP000466442"/>
    </source>
</evidence>
<evidence type="ECO:0000313" key="3">
    <source>
        <dbReference type="EMBL" id="KAF6206800.1"/>
    </source>
</evidence>
<sequence length="531" mass="58897">MSSKRCYNNDAFITRQEGFDVRDSLNNRLELGAFHAYNETFVDDNGCEMFVDDEFVDIRDEARTPLRYVRAEPKCRRSIAAMPMRQGRGVAVGFHRERYGSLNEAPRHRYESVGSDDAPRSSTGKSSSSSSRSSSMRLQQDGLDLGRKRYADYEVGNEEYVDYPEDRMGYSLPIRESPLGSANRVNPELRSLTTPVNPVSTHVTPVTTPKKNVQLTPQQRTPTFSTPTKISKRDSIILAPMIANIERQMSVQSSLHRSKSTIVSSPKKPILRTPERTVAVSPRQVAHENQQLSRQSATLGRSMPSLKYYSPAKLQSFSHYFDADFLDSSPNRTPRKPNTAIITPNMRSSIAPLLTPPREHHPSPVLKSPSSYSKGSWANLPTIHLPTELLCCVGFILLAAGAASCILCFYILAITGRRYFLNFGAVGGFLSLLIGLFSFRTNKWKWLPHRNYMTGYVLLGVFSFLNAACLSGIVYATDAQSFALFDTLGGAVCGISTLVIVGALIGLVTSHCCHRPPPDNRVSHSVSGFIV</sequence>
<feature type="transmembrane region" description="Helical" evidence="2">
    <location>
        <begin position="451"/>
        <end position="476"/>
    </location>
</feature>
<accession>A0A8S9XCK9</accession>
<keyword evidence="2" id="KW-1133">Transmembrane helix</keyword>
<dbReference type="OrthoDB" id="8186197at2759"/>
<protein>
    <submittedName>
        <fullName evidence="3">Uncharacterized protein</fullName>
    </submittedName>
</protein>
<name>A0A8S9XCK9_APOLU</name>
<evidence type="ECO:0000256" key="2">
    <source>
        <dbReference type="SAM" id="Phobius"/>
    </source>
</evidence>